<evidence type="ECO:0000313" key="1">
    <source>
        <dbReference type="EMBL" id="MBH8562796.1"/>
    </source>
</evidence>
<dbReference type="EMBL" id="JAECZC010000016">
    <property type="protein sequence ID" value="MBH8562796.1"/>
    <property type="molecule type" value="Genomic_DNA"/>
</dbReference>
<name>A0A8J7HNC2_9NOST</name>
<protein>
    <submittedName>
        <fullName evidence="1">Uncharacterized protein</fullName>
    </submittedName>
</protein>
<gene>
    <name evidence="1" type="ORF">I8748_11490</name>
</gene>
<dbReference type="Proteomes" id="UP000632766">
    <property type="component" value="Unassembled WGS sequence"/>
</dbReference>
<dbReference type="RefSeq" id="WP_198124696.1">
    <property type="nucleotide sequence ID" value="NZ_JAECZC010000016.1"/>
</dbReference>
<comment type="caution">
    <text evidence="1">The sequence shown here is derived from an EMBL/GenBank/DDBJ whole genome shotgun (WGS) entry which is preliminary data.</text>
</comment>
<dbReference type="AlphaFoldDB" id="A0A8J7HNC2"/>
<evidence type="ECO:0000313" key="2">
    <source>
        <dbReference type="Proteomes" id="UP000632766"/>
    </source>
</evidence>
<reference evidence="1 2" key="1">
    <citation type="journal article" date="2021" name="Int. J. Syst. Evol. Microbiol.">
        <title>Amazonocrinis nigriterrae gen. nov., sp. nov., Atlanticothrix silvestris gen. nov., sp. nov. and Dendronalium phyllosphericum gen. nov., sp. nov., nostocacean cyanobacteria from Brazilian environments.</title>
        <authorList>
            <person name="Alvarenga D.O."/>
            <person name="Andreote A.P.D."/>
            <person name="Branco L.H.Z."/>
            <person name="Delbaje E."/>
            <person name="Cruz R.B."/>
            <person name="Varani A.M."/>
            <person name="Fiore M.F."/>
        </authorList>
    </citation>
    <scope>NUCLEOTIDE SEQUENCE [LARGE SCALE GENOMIC DNA]</scope>
    <source>
        <strain evidence="1 2">CENA67</strain>
    </source>
</reference>
<organism evidence="1 2">
    <name type="scientific">Amazonocrinis nigriterrae CENA67</name>
    <dbReference type="NCBI Taxonomy" id="2794033"/>
    <lineage>
        <taxon>Bacteria</taxon>
        <taxon>Bacillati</taxon>
        <taxon>Cyanobacteriota</taxon>
        <taxon>Cyanophyceae</taxon>
        <taxon>Nostocales</taxon>
        <taxon>Nostocaceae</taxon>
        <taxon>Amazonocrinis</taxon>
        <taxon>Amazonocrinis nigriterrae</taxon>
    </lineage>
</organism>
<proteinExistence type="predicted"/>
<keyword evidence="2" id="KW-1185">Reference proteome</keyword>
<accession>A0A8J7HNC2</accession>
<sequence length="102" mass="12225">MYWNRYDICAAYYHYCNLPFKNQSLQNYQWKILNQIYRLRYKPLLNDRKLATLNPNSKEIYMSLVKPSYEIEGKSPTKIHLFSEHLAGNDDEQLNPIFSCPT</sequence>